<accession>A0AAV8W212</accession>
<comment type="caution">
    <text evidence="3">The sequence shown here is derived from an EMBL/GenBank/DDBJ whole genome shotgun (WGS) entry which is preliminary data.</text>
</comment>
<gene>
    <name evidence="3" type="ORF">NQ315_004841</name>
</gene>
<evidence type="ECO:0000256" key="1">
    <source>
        <dbReference type="SAM" id="MobiDB-lite"/>
    </source>
</evidence>
<reference evidence="3 4" key="1">
    <citation type="journal article" date="2023" name="Insect Mol. Biol.">
        <title>Genome sequencing provides insights into the evolution of gene families encoding plant cell wall-degrading enzymes in longhorned beetles.</title>
        <authorList>
            <person name="Shin N.R."/>
            <person name="Okamura Y."/>
            <person name="Kirsch R."/>
            <person name="Pauchet Y."/>
        </authorList>
    </citation>
    <scope>NUCLEOTIDE SEQUENCE [LARGE SCALE GENOMIC DNA]</scope>
    <source>
        <strain evidence="3">EAD_L_NR</strain>
    </source>
</reference>
<feature type="region of interest" description="Disordered" evidence="1">
    <location>
        <begin position="120"/>
        <end position="139"/>
    </location>
</feature>
<feature type="signal peptide" evidence="2">
    <location>
        <begin position="1"/>
        <end position="24"/>
    </location>
</feature>
<keyword evidence="4" id="KW-1185">Reference proteome</keyword>
<evidence type="ECO:0000313" key="3">
    <source>
        <dbReference type="EMBL" id="KAJ8920702.1"/>
    </source>
</evidence>
<dbReference type="EMBL" id="JANEYG010000013">
    <property type="protein sequence ID" value="KAJ8920702.1"/>
    <property type="molecule type" value="Genomic_DNA"/>
</dbReference>
<dbReference type="Proteomes" id="UP001159042">
    <property type="component" value="Unassembled WGS sequence"/>
</dbReference>
<evidence type="ECO:0000256" key="2">
    <source>
        <dbReference type="SAM" id="SignalP"/>
    </source>
</evidence>
<evidence type="ECO:0000313" key="4">
    <source>
        <dbReference type="Proteomes" id="UP001159042"/>
    </source>
</evidence>
<protein>
    <submittedName>
        <fullName evidence="3">Uncharacterized protein</fullName>
    </submittedName>
</protein>
<sequence>MTKAASLISLVFFVLTLYLNSALTADSDDYSVIDARRSDGGKYSPLWFGPRIGRKKRNPSENILKTVDRDEMEALLYEALNNPSAFVGLDNGKRIIDFTPRTGREFTAADNSIYYDQKPVGRELSLGPPRMGRKNLELP</sequence>
<feature type="chain" id="PRO_5043765254" evidence="2">
    <location>
        <begin position="25"/>
        <end position="139"/>
    </location>
</feature>
<proteinExistence type="predicted"/>
<dbReference type="AlphaFoldDB" id="A0AAV8W212"/>
<name>A0AAV8W212_9CUCU</name>
<organism evidence="3 4">
    <name type="scientific">Exocentrus adspersus</name>
    <dbReference type="NCBI Taxonomy" id="1586481"/>
    <lineage>
        <taxon>Eukaryota</taxon>
        <taxon>Metazoa</taxon>
        <taxon>Ecdysozoa</taxon>
        <taxon>Arthropoda</taxon>
        <taxon>Hexapoda</taxon>
        <taxon>Insecta</taxon>
        <taxon>Pterygota</taxon>
        <taxon>Neoptera</taxon>
        <taxon>Endopterygota</taxon>
        <taxon>Coleoptera</taxon>
        <taxon>Polyphaga</taxon>
        <taxon>Cucujiformia</taxon>
        <taxon>Chrysomeloidea</taxon>
        <taxon>Cerambycidae</taxon>
        <taxon>Lamiinae</taxon>
        <taxon>Acanthocinini</taxon>
        <taxon>Exocentrus</taxon>
    </lineage>
</organism>
<keyword evidence="2" id="KW-0732">Signal</keyword>